<organism evidence="8 9">
    <name type="scientific">Marinactinospora thermotolerans DSM 45154</name>
    <dbReference type="NCBI Taxonomy" id="1122192"/>
    <lineage>
        <taxon>Bacteria</taxon>
        <taxon>Bacillati</taxon>
        <taxon>Actinomycetota</taxon>
        <taxon>Actinomycetes</taxon>
        <taxon>Streptosporangiales</taxon>
        <taxon>Nocardiopsidaceae</taxon>
        <taxon>Marinactinospora</taxon>
    </lineage>
</organism>
<dbReference type="InterPro" id="IPR003012">
    <property type="entry name" value="Tet_transcr_reg_TetR"/>
</dbReference>
<dbReference type="PANTHER" id="PTHR30055">
    <property type="entry name" value="HTH-TYPE TRANSCRIPTIONAL REGULATOR RUTR"/>
    <property type="match status" value="1"/>
</dbReference>
<evidence type="ECO:0000256" key="5">
    <source>
        <dbReference type="PROSITE-ProRule" id="PRU00335"/>
    </source>
</evidence>
<keyword evidence="2" id="KW-0805">Transcription regulation</keyword>
<keyword evidence="4" id="KW-0804">Transcription</keyword>
<evidence type="ECO:0000256" key="6">
    <source>
        <dbReference type="SAM" id="MobiDB-lite"/>
    </source>
</evidence>
<feature type="region of interest" description="Disordered" evidence="6">
    <location>
        <begin position="1"/>
        <end position="29"/>
    </location>
</feature>
<gene>
    <name evidence="8" type="ORF">SAMN02745673_03839</name>
</gene>
<dbReference type="Pfam" id="PF02909">
    <property type="entry name" value="TetR_C_1"/>
    <property type="match status" value="1"/>
</dbReference>
<sequence length="230" mass="24978">MLLDMAEPGPDQQFDSVFHRPQRRRRSQPALSRERIVAATIALLDREGATALTMRKVAAELGVHATSLYWYVERREDLVDLAVDEILTEAAAALPASDVPWETALKETARRFYSALTAHTWAAEFAGSRPLIGPNAVALSRRVVAAIQESGGDEEARAAAIRAVSNQILGAATSAVAMRVAKSRSPQEHEEAVATAVADSDFLAVENTYFDQALDLIVEGVKARRGTRGR</sequence>
<evidence type="ECO:0000256" key="4">
    <source>
        <dbReference type="ARBA" id="ARBA00023163"/>
    </source>
</evidence>
<protein>
    <submittedName>
        <fullName evidence="8">Transcriptional regulator, TetR family</fullName>
    </submittedName>
</protein>
<dbReference type="InterPro" id="IPR050109">
    <property type="entry name" value="HTH-type_TetR-like_transc_reg"/>
</dbReference>
<dbReference type="GO" id="GO:0003700">
    <property type="term" value="F:DNA-binding transcription factor activity"/>
    <property type="evidence" value="ECO:0007669"/>
    <property type="project" value="TreeGrafter"/>
</dbReference>
<evidence type="ECO:0000256" key="3">
    <source>
        <dbReference type="ARBA" id="ARBA00023125"/>
    </source>
</evidence>
<dbReference type="Proteomes" id="UP000190637">
    <property type="component" value="Unassembled WGS sequence"/>
</dbReference>
<evidence type="ECO:0000313" key="9">
    <source>
        <dbReference type="Proteomes" id="UP000190637"/>
    </source>
</evidence>
<dbReference type="GO" id="GO:0045892">
    <property type="term" value="P:negative regulation of DNA-templated transcription"/>
    <property type="evidence" value="ECO:0007669"/>
    <property type="project" value="InterPro"/>
</dbReference>
<dbReference type="InterPro" id="IPR009057">
    <property type="entry name" value="Homeodomain-like_sf"/>
</dbReference>
<dbReference type="InterPro" id="IPR001647">
    <property type="entry name" value="HTH_TetR"/>
</dbReference>
<evidence type="ECO:0000256" key="2">
    <source>
        <dbReference type="ARBA" id="ARBA00023015"/>
    </source>
</evidence>
<dbReference type="GO" id="GO:0000976">
    <property type="term" value="F:transcription cis-regulatory region binding"/>
    <property type="evidence" value="ECO:0007669"/>
    <property type="project" value="TreeGrafter"/>
</dbReference>
<dbReference type="AlphaFoldDB" id="A0A1T4SRR5"/>
<dbReference type="STRING" id="1122192.SAMN02745673_03839"/>
<name>A0A1T4SRR5_9ACTN</name>
<dbReference type="Gene3D" id="1.10.357.10">
    <property type="entry name" value="Tetracycline Repressor, domain 2"/>
    <property type="match status" value="1"/>
</dbReference>
<dbReference type="Gene3D" id="1.10.10.60">
    <property type="entry name" value="Homeodomain-like"/>
    <property type="match status" value="1"/>
</dbReference>
<dbReference type="PANTHER" id="PTHR30055:SF151">
    <property type="entry name" value="TRANSCRIPTIONAL REGULATORY PROTEIN"/>
    <property type="match status" value="1"/>
</dbReference>
<keyword evidence="3 5" id="KW-0238">DNA-binding</keyword>
<evidence type="ECO:0000313" key="8">
    <source>
        <dbReference type="EMBL" id="SKA30846.1"/>
    </source>
</evidence>
<dbReference type="PRINTS" id="PR00400">
    <property type="entry name" value="TETREPRESSOR"/>
</dbReference>
<dbReference type="EMBL" id="FUWS01000011">
    <property type="protein sequence ID" value="SKA30846.1"/>
    <property type="molecule type" value="Genomic_DNA"/>
</dbReference>
<dbReference type="SUPFAM" id="SSF48498">
    <property type="entry name" value="Tetracyclin repressor-like, C-terminal domain"/>
    <property type="match status" value="1"/>
</dbReference>
<dbReference type="GO" id="GO:0046677">
    <property type="term" value="P:response to antibiotic"/>
    <property type="evidence" value="ECO:0007669"/>
    <property type="project" value="InterPro"/>
</dbReference>
<keyword evidence="1" id="KW-0678">Repressor</keyword>
<dbReference type="Pfam" id="PF00440">
    <property type="entry name" value="TetR_N"/>
    <property type="match status" value="1"/>
</dbReference>
<dbReference type="RefSeq" id="WP_078763104.1">
    <property type="nucleotide sequence ID" value="NZ_FUWS01000011.1"/>
</dbReference>
<evidence type="ECO:0000259" key="7">
    <source>
        <dbReference type="PROSITE" id="PS50977"/>
    </source>
</evidence>
<evidence type="ECO:0000256" key="1">
    <source>
        <dbReference type="ARBA" id="ARBA00022491"/>
    </source>
</evidence>
<dbReference type="InterPro" id="IPR036271">
    <property type="entry name" value="Tet_transcr_reg_TetR-rel_C_sf"/>
</dbReference>
<proteinExistence type="predicted"/>
<reference evidence="8 9" key="1">
    <citation type="submission" date="2017-02" db="EMBL/GenBank/DDBJ databases">
        <authorList>
            <person name="Peterson S.W."/>
        </authorList>
    </citation>
    <scope>NUCLEOTIDE SEQUENCE [LARGE SCALE GENOMIC DNA]</scope>
    <source>
        <strain evidence="8 9">DSM 45154</strain>
    </source>
</reference>
<accession>A0A1T4SRR5</accession>
<dbReference type="InterPro" id="IPR004111">
    <property type="entry name" value="Repressor_TetR_C"/>
</dbReference>
<keyword evidence="9" id="KW-1185">Reference proteome</keyword>
<feature type="DNA-binding region" description="H-T-H motif" evidence="5">
    <location>
        <begin position="53"/>
        <end position="72"/>
    </location>
</feature>
<dbReference type="PROSITE" id="PS50977">
    <property type="entry name" value="HTH_TETR_2"/>
    <property type="match status" value="1"/>
</dbReference>
<dbReference type="SUPFAM" id="SSF46689">
    <property type="entry name" value="Homeodomain-like"/>
    <property type="match status" value="1"/>
</dbReference>
<feature type="domain" description="HTH tetR-type" evidence="7">
    <location>
        <begin position="30"/>
        <end position="90"/>
    </location>
</feature>